<dbReference type="SUPFAM" id="SSF140453">
    <property type="entry name" value="EsxAB dimer-like"/>
    <property type="match status" value="1"/>
</dbReference>
<comment type="caution">
    <text evidence="1">The sequence shown here is derived from an EMBL/GenBank/DDBJ whole genome shotgun (WGS) entry which is preliminary data.</text>
</comment>
<dbReference type="RefSeq" id="WP_144956458.1">
    <property type="nucleotide sequence ID" value="NZ_VMQU01000171.1"/>
</dbReference>
<accession>A0A557WYN8</accession>
<evidence type="ECO:0000313" key="1">
    <source>
        <dbReference type="EMBL" id="TVS78393.1"/>
    </source>
</evidence>
<dbReference type="Pfam" id="PF06013">
    <property type="entry name" value="WXG100"/>
    <property type="match status" value="1"/>
</dbReference>
<dbReference type="InterPro" id="IPR010310">
    <property type="entry name" value="T7SS_ESAT-6-like"/>
</dbReference>
<sequence>MGGSQPEKENSVTIKVTPQMLRDTSNAIQANMEHAIAIAQGYVANQENVMNPATWSGDAVTASHVTATEVAGDLNKVLTGGTRLAEGLKQAAALMEAHEADSSHAFTALFGHAGS</sequence>
<evidence type="ECO:0000313" key="2">
    <source>
        <dbReference type="Proteomes" id="UP000320513"/>
    </source>
</evidence>
<dbReference type="OrthoDB" id="4747772at2"/>
<dbReference type="Gene3D" id="1.10.287.1060">
    <property type="entry name" value="ESAT-6-like"/>
    <property type="match status" value="1"/>
</dbReference>
<name>A0A557WYN8_9MYCO</name>
<proteinExistence type="predicted"/>
<reference evidence="1 2" key="1">
    <citation type="submission" date="2019-07" db="EMBL/GenBank/DDBJ databases">
        <title>New Mycobacterium species.</title>
        <authorList>
            <person name="Tortoli E."/>
            <person name="Ghielmetti G."/>
            <person name="Friedel U."/>
            <person name="Trovato A."/>
        </authorList>
    </citation>
    <scope>NUCLEOTIDE SEQUENCE [LARGE SCALE GENOMIC DNA]</scope>
    <source>
        <strain evidence="1 2">16-83</strain>
    </source>
</reference>
<dbReference type="EMBL" id="VMQU01000171">
    <property type="protein sequence ID" value="TVS78393.1"/>
    <property type="molecule type" value="Genomic_DNA"/>
</dbReference>
<protein>
    <submittedName>
        <fullName evidence="1">WXG100 family type VII secretion target</fullName>
    </submittedName>
</protein>
<dbReference type="Proteomes" id="UP000320513">
    <property type="component" value="Unassembled WGS sequence"/>
</dbReference>
<organism evidence="1 2">
    <name type="scientific">Mycobacterium helveticum</name>
    <dbReference type="NCBI Taxonomy" id="2592811"/>
    <lineage>
        <taxon>Bacteria</taxon>
        <taxon>Bacillati</taxon>
        <taxon>Actinomycetota</taxon>
        <taxon>Actinomycetes</taxon>
        <taxon>Mycobacteriales</taxon>
        <taxon>Mycobacteriaceae</taxon>
        <taxon>Mycobacterium</taxon>
    </lineage>
</organism>
<gene>
    <name evidence="1" type="ORF">FPZ47_24965</name>
</gene>
<keyword evidence="2" id="KW-1185">Reference proteome</keyword>
<dbReference type="AlphaFoldDB" id="A0A557WYN8"/>
<dbReference type="InterPro" id="IPR036689">
    <property type="entry name" value="ESAT-6-like_sf"/>
</dbReference>